<dbReference type="EMBL" id="BKCP01008292">
    <property type="protein sequence ID" value="GER48330.1"/>
    <property type="molecule type" value="Genomic_DNA"/>
</dbReference>
<dbReference type="InterPro" id="IPR045182">
    <property type="entry name" value="JINGUBANG-like"/>
</dbReference>
<evidence type="ECO:0000313" key="2">
    <source>
        <dbReference type="Proteomes" id="UP000325081"/>
    </source>
</evidence>
<proteinExistence type="predicted"/>
<dbReference type="InterPro" id="IPR015943">
    <property type="entry name" value="WD40/YVTN_repeat-like_dom_sf"/>
</dbReference>
<dbReference type="Proteomes" id="UP000325081">
    <property type="component" value="Unassembled WGS sequence"/>
</dbReference>
<keyword evidence="2" id="KW-1185">Reference proteome</keyword>
<dbReference type="PANTHER" id="PTHR22844:SF342">
    <property type="entry name" value="AND WD40 DOMAIN PROTEIN, PUTATIVE-RELATED"/>
    <property type="match status" value="1"/>
</dbReference>
<gene>
    <name evidence="1" type="ORF">STAS_25496</name>
</gene>
<accession>A0A5A7QSZ2</accession>
<name>A0A5A7QSZ2_STRAF</name>
<dbReference type="AlphaFoldDB" id="A0A5A7QSZ2"/>
<comment type="caution">
    <text evidence="1">The sequence shown here is derived from an EMBL/GenBank/DDBJ whole genome shotgun (WGS) entry which is preliminary data.</text>
</comment>
<evidence type="ECO:0000313" key="1">
    <source>
        <dbReference type="EMBL" id="GER48330.1"/>
    </source>
</evidence>
<sequence length="124" mass="12968">MEMGSTLEEGPPNPSFAIRDAAAASGDGDVASYRCVSSVLKKDGQVLCVAAANGLVYTGSQSNAVRVWKLPEFAECGQLKAKASMVVALQVSNDRVYAAGRAAREGGDGAGHRELCTQLHRRQG</sequence>
<dbReference type="OrthoDB" id="674604at2759"/>
<protein>
    <submittedName>
        <fullName evidence="1">WD repeat-containing protein</fullName>
    </submittedName>
</protein>
<dbReference type="Gene3D" id="2.130.10.10">
    <property type="entry name" value="YVTN repeat-like/Quinoprotein amine dehydrogenase"/>
    <property type="match status" value="1"/>
</dbReference>
<organism evidence="1 2">
    <name type="scientific">Striga asiatica</name>
    <name type="common">Asiatic witchweed</name>
    <name type="synonym">Buchnera asiatica</name>
    <dbReference type="NCBI Taxonomy" id="4170"/>
    <lineage>
        <taxon>Eukaryota</taxon>
        <taxon>Viridiplantae</taxon>
        <taxon>Streptophyta</taxon>
        <taxon>Embryophyta</taxon>
        <taxon>Tracheophyta</taxon>
        <taxon>Spermatophyta</taxon>
        <taxon>Magnoliopsida</taxon>
        <taxon>eudicotyledons</taxon>
        <taxon>Gunneridae</taxon>
        <taxon>Pentapetalae</taxon>
        <taxon>asterids</taxon>
        <taxon>lamiids</taxon>
        <taxon>Lamiales</taxon>
        <taxon>Orobanchaceae</taxon>
        <taxon>Buchnereae</taxon>
        <taxon>Striga</taxon>
    </lineage>
</organism>
<dbReference type="SUPFAM" id="SSF50978">
    <property type="entry name" value="WD40 repeat-like"/>
    <property type="match status" value="1"/>
</dbReference>
<dbReference type="PANTHER" id="PTHR22844">
    <property type="entry name" value="F-BOX AND WD40 DOMAIN PROTEIN"/>
    <property type="match status" value="1"/>
</dbReference>
<reference evidence="2" key="1">
    <citation type="journal article" date="2019" name="Curr. Biol.">
        <title>Genome Sequence of Striga asiatica Provides Insight into the Evolution of Plant Parasitism.</title>
        <authorList>
            <person name="Yoshida S."/>
            <person name="Kim S."/>
            <person name="Wafula E.K."/>
            <person name="Tanskanen J."/>
            <person name="Kim Y.M."/>
            <person name="Honaas L."/>
            <person name="Yang Z."/>
            <person name="Spallek T."/>
            <person name="Conn C.E."/>
            <person name="Ichihashi Y."/>
            <person name="Cheong K."/>
            <person name="Cui S."/>
            <person name="Der J.P."/>
            <person name="Gundlach H."/>
            <person name="Jiao Y."/>
            <person name="Hori C."/>
            <person name="Ishida J.K."/>
            <person name="Kasahara H."/>
            <person name="Kiba T."/>
            <person name="Kim M.S."/>
            <person name="Koo N."/>
            <person name="Laohavisit A."/>
            <person name="Lee Y.H."/>
            <person name="Lumba S."/>
            <person name="McCourt P."/>
            <person name="Mortimer J.C."/>
            <person name="Mutuku J.M."/>
            <person name="Nomura T."/>
            <person name="Sasaki-Sekimoto Y."/>
            <person name="Seto Y."/>
            <person name="Wang Y."/>
            <person name="Wakatake T."/>
            <person name="Sakakibara H."/>
            <person name="Demura T."/>
            <person name="Yamaguchi S."/>
            <person name="Yoneyama K."/>
            <person name="Manabe R.I."/>
            <person name="Nelson D.C."/>
            <person name="Schulman A.H."/>
            <person name="Timko M.P."/>
            <person name="dePamphilis C.W."/>
            <person name="Choi D."/>
            <person name="Shirasu K."/>
        </authorList>
    </citation>
    <scope>NUCLEOTIDE SEQUENCE [LARGE SCALE GENOMIC DNA]</scope>
    <source>
        <strain evidence="2">cv. UVA1</strain>
    </source>
</reference>
<dbReference type="InterPro" id="IPR036322">
    <property type="entry name" value="WD40_repeat_dom_sf"/>
</dbReference>